<accession>A0ACC3MXB4</accession>
<keyword evidence="2" id="KW-1185">Reference proteome</keyword>
<reference evidence="1" key="1">
    <citation type="submission" date="2023-07" db="EMBL/GenBank/DDBJ databases">
        <title>Black Yeasts Isolated from many extreme environments.</title>
        <authorList>
            <person name="Coleine C."/>
            <person name="Stajich J.E."/>
            <person name="Selbmann L."/>
        </authorList>
    </citation>
    <scope>NUCLEOTIDE SEQUENCE</scope>
    <source>
        <strain evidence="1">CCFEE 5714</strain>
    </source>
</reference>
<evidence type="ECO:0000313" key="2">
    <source>
        <dbReference type="Proteomes" id="UP001281147"/>
    </source>
</evidence>
<comment type="caution">
    <text evidence="1">The sequence shown here is derived from an EMBL/GenBank/DDBJ whole genome shotgun (WGS) entry which is preliminary data.</text>
</comment>
<organism evidence="1 2">
    <name type="scientific">Vermiconidia calcicola</name>
    <dbReference type="NCBI Taxonomy" id="1690605"/>
    <lineage>
        <taxon>Eukaryota</taxon>
        <taxon>Fungi</taxon>
        <taxon>Dikarya</taxon>
        <taxon>Ascomycota</taxon>
        <taxon>Pezizomycotina</taxon>
        <taxon>Dothideomycetes</taxon>
        <taxon>Dothideomycetidae</taxon>
        <taxon>Mycosphaerellales</taxon>
        <taxon>Extremaceae</taxon>
        <taxon>Vermiconidia</taxon>
    </lineage>
</organism>
<dbReference type="Proteomes" id="UP001281147">
    <property type="component" value="Unassembled WGS sequence"/>
</dbReference>
<evidence type="ECO:0000313" key="1">
    <source>
        <dbReference type="EMBL" id="KAK3704711.1"/>
    </source>
</evidence>
<gene>
    <name evidence="1" type="ORF">LTR37_013685</name>
</gene>
<name>A0ACC3MXB4_9PEZI</name>
<dbReference type="EMBL" id="JAUTXU010000136">
    <property type="protein sequence ID" value="KAK3704711.1"/>
    <property type="molecule type" value="Genomic_DNA"/>
</dbReference>
<sequence>MAEDVGKKLLGEVEEAGLDEILHTLRLQHGSPTEYFGLPPLDRLLQAATDARPQALKASTAQPTIELMSLAPGGDKTHVLYHLCALAVLPKTFGGKQACAVIVDTDGKFSVSRLAAQLEQLLREHHTPEAPAETTSTAIEEELLAALRHIHIFRPPSLPSAIATLDSLQTYLFDKARHYSFDRQVAFIAIDSASSFYWQDRAETEDAAFVASTSTSTTGSKVPALQSAYVQLATSLRNTTQTFSCPAIITAWHLNNLPPSNASRGYRPQLPALQPTLRLVMRRLPVRKFPPGISLEQALREAGDRQKAVEEAKFECFVNEWGMDERVLQALQRVGGGFDFTVEEDGVSMEEG</sequence>
<protein>
    <submittedName>
        <fullName evidence="1">Uncharacterized protein</fullName>
    </submittedName>
</protein>
<proteinExistence type="predicted"/>